<dbReference type="AlphaFoldDB" id="A0AAD8PMB5"/>
<comment type="caution">
    <text evidence="2">The sequence shown here is derived from an EMBL/GenBank/DDBJ whole genome shotgun (WGS) entry which is preliminary data.</text>
</comment>
<evidence type="ECO:0000256" key="1">
    <source>
        <dbReference type="SAM" id="MobiDB-lite"/>
    </source>
</evidence>
<feature type="region of interest" description="Disordered" evidence="1">
    <location>
        <begin position="133"/>
        <end position="164"/>
    </location>
</feature>
<feature type="compositionally biased region" description="Low complexity" evidence="1">
    <location>
        <begin position="65"/>
        <end position="74"/>
    </location>
</feature>
<sequence length="395" mass="42170">MPLPVLPKQPIPGVTLSVTSLIALADLHTIANRAALTGTSSWADALVLAPGLHYQHAAECIAGNSGNGTSSEASGSGGDDGKGNADGNGGRKTTRPAGVYGTQEHPGGRTADFRVTNPGMLFFLSQLKEREERAQKRERKRRRKRTDSVVEALGADAEDSGGEEKIIDVDIGPSGHRHHRHGEASAHHPHWNERGSHLLYLATPALTVAAITAMVLLADWWGLGSILALIGSRILNIYTIKQRTPLTPPKLRTPASSPTKISEYLVPLSPKVKVRMRGTAADLASLTTDAWQLSKTAMQGYLDAVAKLAVYIVAIFSSNVSQAGNLIMLGLLLASAGLLGLSNGSAKSVRGQGRIAREWSGNRQWHPEWTDTRVAGTQPTQRAGTRRDGRSSAFF</sequence>
<dbReference type="RefSeq" id="XP_060408140.1">
    <property type="nucleotide sequence ID" value="XM_060559722.1"/>
</dbReference>
<evidence type="ECO:0000313" key="3">
    <source>
        <dbReference type="Proteomes" id="UP001230504"/>
    </source>
</evidence>
<feature type="compositionally biased region" description="Basic and acidic residues" evidence="1">
    <location>
        <begin position="385"/>
        <end position="395"/>
    </location>
</feature>
<dbReference type="GeneID" id="85443962"/>
<feature type="compositionally biased region" description="Basic residues" evidence="1">
    <location>
        <begin position="136"/>
        <end position="145"/>
    </location>
</feature>
<dbReference type="EMBL" id="JAHLJV010000118">
    <property type="protein sequence ID" value="KAK1569950.1"/>
    <property type="molecule type" value="Genomic_DNA"/>
</dbReference>
<dbReference type="Proteomes" id="UP001230504">
    <property type="component" value="Unassembled WGS sequence"/>
</dbReference>
<evidence type="ECO:0000313" key="2">
    <source>
        <dbReference type="EMBL" id="KAK1569950.1"/>
    </source>
</evidence>
<reference evidence="2" key="1">
    <citation type="submission" date="2021-06" db="EMBL/GenBank/DDBJ databases">
        <title>Comparative genomics, transcriptomics and evolutionary studies reveal genomic signatures of adaptation to plant cell wall in hemibiotrophic fungi.</title>
        <authorList>
            <consortium name="DOE Joint Genome Institute"/>
            <person name="Baroncelli R."/>
            <person name="Diaz J.F."/>
            <person name="Benocci T."/>
            <person name="Peng M."/>
            <person name="Battaglia E."/>
            <person name="Haridas S."/>
            <person name="Andreopoulos W."/>
            <person name="Labutti K."/>
            <person name="Pangilinan J."/>
            <person name="Floch G.L."/>
            <person name="Makela M.R."/>
            <person name="Henrissat B."/>
            <person name="Grigoriev I.V."/>
            <person name="Crouch J.A."/>
            <person name="De Vries R.P."/>
            <person name="Sukno S.A."/>
            <person name="Thon M.R."/>
        </authorList>
    </citation>
    <scope>NUCLEOTIDE SEQUENCE</scope>
    <source>
        <strain evidence="2">CBS 125086</strain>
    </source>
</reference>
<protein>
    <submittedName>
        <fullName evidence="2">Uncharacterized protein</fullName>
    </submittedName>
</protein>
<accession>A0AAD8PMB5</accession>
<keyword evidence="3" id="KW-1185">Reference proteome</keyword>
<organism evidence="2 3">
    <name type="scientific">Colletotrichum navitas</name>
    <dbReference type="NCBI Taxonomy" id="681940"/>
    <lineage>
        <taxon>Eukaryota</taxon>
        <taxon>Fungi</taxon>
        <taxon>Dikarya</taxon>
        <taxon>Ascomycota</taxon>
        <taxon>Pezizomycotina</taxon>
        <taxon>Sordariomycetes</taxon>
        <taxon>Hypocreomycetidae</taxon>
        <taxon>Glomerellales</taxon>
        <taxon>Glomerellaceae</taxon>
        <taxon>Colletotrichum</taxon>
        <taxon>Colletotrichum graminicola species complex</taxon>
    </lineage>
</organism>
<name>A0AAD8PMB5_9PEZI</name>
<feature type="region of interest" description="Disordered" evidence="1">
    <location>
        <begin position="374"/>
        <end position="395"/>
    </location>
</feature>
<gene>
    <name evidence="2" type="ORF">LY79DRAFT_57566</name>
</gene>
<proteinExistence type="predicted"/>
<feature type="region of interest" description="Disordered" evidence="1">
    <location>
        <begin position="65"/>
        <end position="114"/>
    </location>
</feature>